<sequence>MFQEIGAKNQILIITTTKHFIIRQEGTIEEVTPENILFGQVDKPVIQLPSPVEQRPTNNNKYLISDLRRKSMKTIWESLTDEKVIKSSQMNDPGADEILKLVPDPFEN</sequence>
<organism evidence="1 2">
    <name type="scientific">Funneliformis mosseae</name>
    <name type="common">Endomycorrhizal fungus</name>
    <name type="synonym">Glomus mosseae</name>
    <dbReference type="NCBI Taxonomy" id="27381"/>
    <lineage>
        <taxon>Eukaryota</taxon>
        <taxon>Fungi</taxon>
        <taxon>Fungi incertae sedis</taxon>
        <taxon>Mucoromycota</taxon>
        <taxon>Glomeromycotina</taxon>
        <taxon>Glomeromycetes</taxon>
        <taxon>Glomerales</taxon>
        <taxon>Glomeraceae</taxon>
        <taxon>Funneliformis</taxon>
    </lineage>
</organism>
<keyword evidence="2" id="KW-1185">Reference proteome</keyword>
<dbReference type="Proteomes" id="UP000789375">
    <property type="component" value="Unassembled WGS sequence"/>
</dbReference>
<reference evidence="1" key="1">
    <citation type="submission" date="2021-06" db="EMBL/GenBank/DDBJ databases">
        <authorList>
            <person name="Kallberg Y."/>
            <person name="Tangrot J."/>
            <person name="Rosling A."/>
        </authorList>
    </citation>
    <scope>NUCLEOTIDE SEQUENCE</scope>
    <source>
        <strain evidence="1">87-6 pot B 2015</strain>
    </source>
</reference>
<accession>A0A9N9BNN1</accession>
<dbReference type="EMBL" id="CAJVPP010001784">
    <property type="protein sequence ID" value="CAG8572702.1"/>
    <property type="molecule type" value="Genomic_DNA"/>
</dbReference>
<comment type="caution">
    <text evidence="1">The sequence shown here is derived from an EMBL/GenBank/DDBJ whole genome shotgun (WGS) entry which is preliminary data.</text>
</comment>
<evidence type="ECO:0000313" key="1">
    <source>
        <dbReference type="EMBL" id="CAG8572702.1"/>
    </source>
</evidence>
<evidence type="ECO:0000313" key="2">
    <source>
        <dbReference type="Proteomes" id="UP000789375"/>
    </source>
</evidence>
<dbReference type="AlphaFoldDB" id="A0A9N9BNN1"/>
<gene>
    <name evidence="1" type="ORF">FMOSSE_LOCUS7539</name>
</gene>
<protein>
    <submittedName>
        <fullName evidence="1">9638_t:CDS:1</fullName>
    </submittedName>
</protein>
<proteinExistence type="predicted"/>
<name>A0A9N9BNN1_FUNMO</name>